<dbReference type="GO" id="GO:0008270">
    <property type="term" value="F:zinc ion binding"/>
    <property type="evidence" value="ECO:0007669"/>
    <property type="project" value="TreeGrafter"/>
</dbReference>
<dbReference type="PANTHER" id="PTHR36928:SF1">
    <property type="entry name" value="PHOSPHATASE YCDX-RELATED"/>
    <property type="match status" value="1"/>
</dbReference>
<dbReference type="Gene3D" id="3.20.20.140">
    <property type="entry name" value="Metal-dependent hydrolases"/>
    <property type="match status" value="1"/>
</dbReference>
<dbReference type="AlphaFoldDB" id="A0AAU7VMS9"/>
<dbReference type="InterPro" id="IPR016195">
    <property type="entry name" value="Pol/histidinol_Pase-like"/>
</dbReference>
<organism evidence="2">
    <name type="scientific">Proteinivorax tanatarense</name>
    <dbReference type="NCBI Taxonomy" id="1260629"/>
    <lineage>
        <taxon>Bacteria</taxon>
        <taxon>Bacillati</taxon>
        <taxon>Bacillota</taxon>
        <taxon>Clostridia</taxon>
        <taxon>Eubacteriales</taxon>
        <taxon>Proteinivoracaceae</taxon>
        <taxon>Proteinivorax</taxon>
    </lineage>
</organism>
<proteinExistence type="predicted"/>
<dbReference type="InterPro" id="IPR050243">
    <property type="entry name" value="PHP_phosphatase"/>
</dbReference>
<dbReference type="GO" id="GO:0042578">
    <property type="term" value="F:phosphoric ester hydrolase activity"/>
    <property type="evidence" value="ECO:0007669"/>
    <property type="project" value="TreeGrafter"/>
</dbReference>
<dbReference type="CDD" id="cd07437">
    <property type="entry name" value="PHP_HisPPase_Ycdx_like"/>
    <property type="match status" value="1"/>
</dbReference>
<dbReference type="Pfam" id="PF02811">
    <property type="entry name" value="PHP"/>
    <property type="match status" value="1"/>
</dbReference>
<reference evidence="2" key="2">
    <citation type="submission" date="2024-06" db="EMBL/GenBank/DDBJ databases">
        <authorList>
            <person name="Petrova K.O."/>
            <person name="Toshchakov S.V."/>
            <person name="Boltjanskaja Y.V."/>
            <person name="Kevbrin V."/>
        </authorList>
    </citation>
    <scope>NUCLEOTIDE SEQUENCE</scope>
    <source>
        <strain evidence="2">Z-910T</strain>
    </source>
</reference>
<dbReference type="GO" id="GO:0005829">
    <property type="term" value="C:cytosol"/>
    <property type="evidence" value="ECO:0007669"/>
    <property type="project" value="TreeGrafter"/>
</dbReference>
<evidence type="ECO:0000313" key="2">
    <source>
        <dbReference type="EMBL" id="XBX75446.1"/>
    </source>
</evidence>
<dbReference type="PANTHER" id="PTHR36928">
    <property type="entry name" value="PHOSPHATASE YCDX-RELATED"/>
    <property type="match status" value="1"/>
</dbReference>
<name>A0AAU7VMS9_9FIRM</name>
<dbReference type="SUPFAM" id="SSF89550">
    <property type="entry name" value="PHP domain-like"/>
    <property type="match status" value="1"/>
</dbReference>
<accession>A0AAU7VMS9</accession>
<dbReference type="SMART" id="SM00481">
    <property type="entry name" value="POLIIIAc"/>
    <property type="match status" value="1"/>
</dbReference>
<sequence length="249" mass="27462">MKIKADLHTHTISSGHAYSTLMEIVKAASDKGLEMVAITDHGPAMPGGPHPYHFGNMRVVPREMFGVEVLRGVECNIIDEQGNVDLIKRFRKHLDIVIGGFHTDCFNGGDLAYNTEVAINAMEKGSFDIMVHPGNPDFPIDSDKIVMAAKENNILIEINNSSLKNDGSRKGSFDNCYSIAKAIVKHDWKVSLGSDSHIFADVGVFSKALKLISDAGIKEEQIINTDVNKVKEFLAHKNRSRYTQVTPEV</sequence>
<reference evidence="2" key="1">
    <citation type="journal article" date="2013" name="Extremophiles">
        <title>Proteinivorax tanatarense gen. nov., sp. nov., an anaerobic, haloalkaliphilic, proteolytic bacterium isolated from a decaying algal bloom, and proposal of Proteinivoraceae fam. nov.</title>
        <authorList>
            <person name="Kevbrin V."/>
            <person name="Boltyanskaya Y."/>
            <person name="Zhilina T."/>
            <person name="Kolganova T."/>
            <person name="Lavrentjeva E."/>
            <person name="Kuznetsov B."/>
        </authorList>
    </citation>
    <scope>NUCLEOTIDE SEQUENCE</scope>
    <source>
        <strain evidence="2">Z-910T</strain>
    </source>
</reference>
<evidence type="ECO:0000259" key="1">
    <source>
        <dbReference type="SMART" id="SM00481"/>
    </source>
</evidence>
<dbReference type="RefSeq" id="WP_350344190.1">
    <property type="nucleotide sequence ID" value="NZ_CP158367.1"/>
</dbReference>
<dbReference type="NCBIfam" id="NF006702">
    <property type="entry name" value="PRK09248.1"/>
    <property type="match status" value="1"/>
</dbReference>
<dbReference type="InterPro" id="IPR003141">
    <property type="entry name" value="Pol/His_phosphatase_N"/>
</dbReference>
<dbReference type="EMBL" id="CP158367">
    <property type="protein sequence ID" value="XBX75446.1"/>
    <property type="molecule type" value="Genomic_DNA"/>
</dbReference>
<dbReference type="InterPro" id="IPR004013">
    <property type="entry name" value="PHP_dom"/>
</dbReference>
<protein>
    <submittedName>
        <fullName evidence="2">Phosphatase</fullName>
    </submittedName>
</protein>
<gene>
    <name evidence="2" type="ORF">PRVXT_000569</name>
</gene>
<feature type="domain" description="Polymerase/histidinol phosphatase N-terminal" evidence="1">
    <location>
        <begin position="5"/>
        <end position="79"/>
    </location>
</feature>